<dbReference type="OrthoDB" id="62853at2759"/>
<dbReference type="AlphaFoldDB" id="A0A6G1EHB6"/>
<gene>
    <name evidence="2" type="ORF">E2562_008507</name>
</gene>
<evidence type="ECO:0000313" key="3">
    <source>
        <dbReference type="Proteomes" id="UP000479710"/>
    </source>
</evidence>
<protein>
    <submittedName>
        <fullName evidence="2">Uncharacterized protein</fullName>
    </submittedName>
</protein>
<name>A0A6G1EHB6_9ORYZ</name>
<comment type="caution">
    <text evidence="2">The sequence shown here is derived from an EMBL/GenBank/DDBJ whole genome shotgun (WGS) entry which is preliminary data.</text>
</comment>
<dbReference type="EMBL" id="SPHZ02000003">
    <property type="protein sequence ID" value="KAF0924210.1"/>
    <property type="molecule type" value="Genomic_DNA"/>
</dbReference>
<accession>A0A6G1EHB6</accession>
<evidence type="ECO:0000313" key="2">
    <source>
        <dbReference type="EMBL" id="KAF0924210.1"/>
    </source>
</evidence>
<dbReference type="Proteomes" id="UP000479710">
    <property type="component" value="Unassembled WGS sequence"/>
</dbReference>
<proteinExistence type="predicted"/>
<sequence>MLSALHAAALLDMDAAANLEVLCRFFTLHRDTGTSSSRVTAEGGLLLSPSSNTQNKDKEEETSSPNKKKMKKNAASSPTTRLPLTDVRKNLEQMISSLLGHGHGAKLALAGEMRGLLAKVDKMLAAGPAAATTPTAHGSPLN</sequence>
<keyword evidence="3" id="KW-1185">Reference proteome</keyword>
<feature type="region of interest" description="Disordered" evidence="1">
    <location>
        <begin position="34"/>
        <end position="85"/>
    </location>
</feature>
<reference evidence="2 3" key="1">
    <citation type="submission" date="2019-11" db="EMBL/GenBank/DDBJ databases">
        <title>Whole genome sequence of Oryza granulata.</title>
        <authorList>
            <person name="Li W."/>
        </authorList>
    </citation>
    <scope>NUCLEOTIDE SEQUENCE [LARGE SCALE GENOMIC DNA]</scope>
    <source>
        <strain evidence="3">cv. Menghai</strain>
        <tissue evidence="2">Leaf</tissue>
    </source>
</reference>
<evidence type="ECO:0000256" key="1">
    <source>
        <dbReference type="SAM" id="MobiDB-lite"/>
    </source>
</evidence>
<organism evidence="2 3">
    <name type="scientific">Oryza meyeriana var. granulata</name>
    <dbReference type="NCBI Taxonomy" id="110450"/>
    <lineage>
        <taxon>Eukaryota</taxon>
        <taxon>Viridiplantae</taxon>
        <taxon>Streptophyta</taxon>
        <taxon>Embryophyta</taxon>
        <taxon>Tracheophyta</taxon>
        <taxon>Spermatophyta</taxon>
        <taxon>Magnoliopsida</taxon>
        <taxon>Liliopsida</taxon>
        <taxon>Poales</taxon>
        <taxon>Poaceae</taxon>
        <taxon>BOP clade</taxon>
        <taxon>Oryzoideae</taxon>
        <taxon>Oryzeae</taxon>
        <taxon>Oryzinae</taxon>
        <taxon>Oryza</taxon>
        <taxon>Oryza meyeriana</taxon>
    </lineage>
</organism>